<dbReference type="Pfam" id="PF02470">
    <property type="entry name" value="MlaD"/>
    <property type="match status" value="1"/>
</dbReference>
<dbReference type="HOGENOM" id="CLU_107027_0_0_6"/>
<organism evidence="2 3">
    <name type="scientific">Pseudoalteromonas piratica</name>
    <dbReference type="NCBI Taxonomy" id="1348114"/>
    <lineage>
        <taxon>Bacteria</taxon>
        <taxon>Pseudomonadati</taxon>
        <taxon>Pseudomonadota</taxon>
        <taxon>Gammaproteobacteria</taxon>
        <taxon>Alteromonadales</taxon>
        <taxon>Pseudoalteromonadaceae</taxon>
        <taxon>Pseudoalteromonas</taxon>
    </lineage>
</organism>
<dbReference type="AlphaFoldDB" id="A0A0A7EC07"/>
<dbReference type="PANTHER" id="PTHR33371:SF4">
    <property type="entry name" value="INTERMEMBRANE PHOSPHOLIPID TRANSPORT SYSTEM BINDING PROTEIN MLAD"/>
    <property type="match status" value="1"/>
</dbReference>
<dbReference type="RefSeq" id="WP_038638050.1">
    <property type="nucleotide sequence ID" value="NZ_CP009888.1"/>
</dbReference>
<evidence type="ECO:0000259" key="1">
    <source>
        <dbReference type="Pfam" id="PF02470"/>
    </source>
</evidence>
<sequence>MNSKKIEILVGFFVSLGIAAIVMLALKVANAGMSGNGDSYSLYAKFDNIGSLKVRSPIKVGGVVVGRVEAINLDPTDYVPVVHMKISTEYSNFTETTSVNILTSGILGEQYLGINPGVIAHKDMNGEDELSEMFGLEEVKVLKDGDFITDTKSALVLEELIGQFLFNQSND</sequence>
<accession>A0A0A7EC07</accession>
<evidence type="ECO:0000313" key="2">
    <source>
        <dbReference type="EMBL" id="AIY64053.1"/>
    </source>
</evidence>
<proteinExistence type="predicted"/>
<dbReference type="GO" id="GO:0005548">
    <property type="term" value="F:phospholipid transporter activity"/>
    <property type="evidence" value="ECO:0007669"/>
    <property type="project" value="TreeGrafter"/>
</dbReference>
<reference evidence="2 3" key="1">
    <citation type="submission" date="2014-11" db="EMBL/GenBank/DDBJ databases">
        <title>Complete Genome Sequence of Pseudoalteromonas sp. Strain OCN003 Isolated from Kaneohe Bay, Oahu, Hawaii.</title>
        <authorList>
            <person name="Beurmann S."/>
            <person name="Videau P."/>
            <person name="Ushijima B."/>
            <person name="Smith A.M."/>
            <person name="Aeby G.S."/>
            <person name="Callahan S.M."/>
            <person name="Belcaid M."/>
        </authorList>
    </citation>
    <scope>NUCLEOTIDE SEQUENCE [LARGE SCALE GENOMIC DNA]</scope>
    <source>
        <strain evidence="2 3">OCN003</strain>
    </source>
</reference>
<dbReference type="InterPro" id="IPR052336">
    <property type="entry name" value="MlaD_Phospholipid_Transporter"/>
</dbReference>
<name>A0A0A7EC07_9GAMM</name>
<dbReference type="eggNOG" id="COG1463">
    <property type="taxonomic scope" value="Bacteria"/>
</dbReference>
<dbReference type="EMBL" id="CP009888">
    <property type="protein sequence ID" value="AIY64053.1"/>
    <property type="molecule type" value="Genomic_DNA"/>
</dbReference>
<gene>
    <name evidence="2" type="ORF">OM33_01955</name>
</gene>
<dbReference type="OrthoDB" id="9788420at2"/>
<dbReference type="GO" id="GO:0005543">
    <property type="term" value="F:phospholipid binding"/>
    <property type="evidence" value="ECO:0007669"/>
    <property type="project" value="TreeGrafter"/>
</dbReference>
<dbReference type="InterPro" id="IPR003399">
    <property type="entry name" value="Mce/MlaD"/>
</dbReference>
<dbReference type="PANTHER" id="PTHR33371">
    <property type="entry name" value="INTERMEMBRANE PHOSPHOLIPID TRANSPORT SYSTEM BINDING PROTEIN MLAD-RELATED"/>
    <property type="match status" value="1"/>
</dbReference>
<feature type="domain" description="Mce/MlaD" evidence="1">
    <location>
        <begin position="39"/>
        <end position="117"/>
    </location>
</feature>
<dbReference type="InterPro" id="IPR030970">
    <property type="entry name" value="ABC_MlaD"/>
</dbReference>
<dbReference type="STRING" id="1348114.OM33_01955"/>
<evidence type="ECO:0000313" key="3">
    <source>
        <dbReference type="Proteomes" id="UP000030341"/>
    </source>
</evidence>
<dbReference type="Proteomes" id="UP000030341">
    <property type="component" value="Chromosome 1"/>
</dbReference>
<dbReference type="KEGG" id="pseo:OM33_01955"/>
<dbReference type="NCBIfam" id="TIGR04430">
    <property type="entry name" value="OM_asym_MlaD"/>
    <property type="match status" value="1"/>
</dbReference>
<protein>
    <submittedName>
        <fullName evidence="2">Organic solvent ABC transporter</fullName>
    </submittedName>
</protein>
<keyword evidence="3" id="KW-1185">Reference proteome</keyword>